<dbReference type="PANTHER" id="PTHR10381">
    <property type="entry name" value="ATP-DEPENDENT CLP PROTEASE PROTEOLYTIC SUBUNIT"/>
    <property type="match status" value="1"/>
</dbReference>
<dbReference type="CDD" id="cd07017">
    <property type="entry name" value="S14_ClpP_2"/>
    <property type="match status" value="1"/>
</dbReference>
<dbReference type="GO" id="GO:0004252">
    <property type="term" value="F:serine-type endopeptidase activity"/>
    <property type="evidence" value="ECO:0007669"/>
    <property type="project" value="UniProtKB-UniRule"/>
</dbReference>
<evidence type="ECO:0000256" key="4">
    <source>
        <dbReference type="ARBA" id="ARBA00022801"/>
    </source>
</evidence>
<dbReference type="HAMAP" id="MF_00444">
    <property type="entry name" value="ClpP"/>
    <property type="match status" value="1"/>
</dbReference>
<proteinExistence type="inferred from homology"/>
<name>B0LP85_9CARY</name>
<comment type="function">
    <text evidence="7">Cleaves peptides in various proteins in a process that requires ATP hydrolysis. Has a chymotrypsin-like activity. Plays a major role in the degradation of misfolded proteins.</text>
</comment>
<comment type="subcellular location">
    <subcellularLocation>
        <location evidence="7">Plastid</location>
        <location evidence="7">Chloroplast stroma</location>
    </subcellularLocation>
</comment>
<feature type="region of interest" description="Disordered" evidence="10">
    <location>
        <begin position="68"/>
        <end position="96"/>
    </location>
</feature>
<reference evidence="11" key="1">
    <citation type="journal article" date="2008" name="PLoS ONE">
        <title>Whole-Gene Positive Selection, Elevated Synonymous Substitution Rates, Duplication, and Indel Evolution of the Chloroplast clpP1 Gene.</title>
        <authorList>
            <person name="Erixon P."/>
            <person name="Oxelman B."/>
        </authorList>
    </citation>
    <scope>NUCLEOTIDE SEQUENCE</scope>
    <source>
        <strain evidence="11">02544</strain>
    </source>
</reference>
<dbReference type="PANTHER" id="PTHR10381:SF15">
    <property type="entry name" value="CHLOROPLASTIC ATP-DEPENDENT CLP PROTEASE PROTEOLYTIC SUBUNIT 1"/>
    <property type="match status" value="1"/>
</dbReference>
<dbReference type="Pfam" id="PF00574">
    <property type="entry name" value="CLP_protease"/>
    <property type="match status" value="1"/>
</dbReference>
<comment type="similarity">
    <text evidence="1 7 9">Belongs to the peptidase S14 family.</text>
</comment>
<feature type="region of interest" description="Disordered" evidence="10">
    <location>
        <begin position="162"/>
        <end position="182"/>
    </location>
</feature>
<dbReference type="EC" id="3.4.21.92" evidence="7"/>
<comment type="catalytic activity">
    <reaction evidence="6 7 8">
        <text>Hydrolysis of proteins to small peptides in the presence of ATP and magnesium. alpha-casein is the usual test substrate. In the absence of ATP, only oligopeptides shorter than five residues are hydrolyzed (such as succinyl-Leu-Tyr-|-NHMec, and Leu-Tyr-Leu-|-Tyr-Trp, in which cleavage of the -Tyr-|-Leu- and -Tyr-|-Trp bonds also occurs).</text>
        <dbReference type="EC" id="3.4.21.92"/>
    </reaction>
</comment>
<evidence type="ECO:0000256" key="2">
    <source>
        <dbReference type="ARBA" id="ARBA00022640"/>
    </source>
</evidence>
<evidence type="ECO:0000256" key="10">
    <source>
        <dbReference type="SAM" id="MobiDB-lite"/>
    </source>
</evidence>
<dbReference type="Gene3D" id="3.90.226.10">
    <property type="entry name" value="2-enoyl-CoA Hydratase, Chain A, domain 1"/>
    <property type="match status" value="1"/>
</dbReference>
<dbReference type="SUPFAM" id="SSF52096">
    <property type="entry name" value="ClpP/crotonase"/>
    <property type="match status" value="1"/>
</dbReference>
<organism evidence="11">
    <name type="scientific">Silene abyssinica</name>
    <dbReference type="NCBI Taxonomy" id="39925"/>
    <lineage>
        <taxon>Eukaryota</taxon>
        <taxon>Viridiplantae</taxon>
        <taxon>Streptophyta</taxon>
        <taxon>Embryophyta</taxon>
        <taxon>Tracheophyta</taxon>
        <taxon>Spermatophyta</taxon>
        <taxon>Magnoliopsida</taxon>
        <taxon>eudicotyledons</taxon>
        <taxon>Gunneridae</taxon>
        <taxon>Pentapetalae</taxon>
        <taxon>Caryophyllales</taxon>
        <taxon>Caryophyllaceae</taxon>
        <taxon>Sileneae</taxon>
        <taxon>Silene</taxon>
        <taxon>Silene incertae sedis</taxon>
    </lineage>
</organism>
<dbReference type="InterPro" id="IPR001907">
    <property type="entry name" value="ClpP"/>
</dbReference>
<dbReference type="EMBL" id="EU308531">
    <property type="protein sequence ID" value="ABY84444.1"/>
    <property type="molecule type" value="Genomic_DNA"/>
</dbReference>
<evidence type="ECO:0000256" key="1">
    <source>
        <dbReference type="ARBA" id="ARBA00007039"/>
    </source>
</evidence>
<dbReference type="GO" id="GO:0009368">
    <property type="term" value="C:endopeptidase Clp complex"/>
    <property type="evidence" value="ECO:0007669"/>
    <property type="project" value="TreeGrafter"/>
</dbReference>
<keyword evidence="3 7" id="KW-0645">Protease</keyword>
<evidence type="ECO:0000256" key="5">
    <source>
        <dbReference type="ARBA" id="ARBA00022825"/>
    </source>
</evidence>
<dbReference type="GO" id="GO:0006515">
    <property type="term" value="P:protein quality control for misfolded or incompletely synthesized proteins"/>
    <property type="evidence" value="ECO:0007669"/>
    <property type="project" value="TreeGrafter"/>
</dbReference>
<dbReference type="GO" id="GO:0004176">
    <property type="term" value="F:ATP-dependent peptidase activity"/>
    <property type="evidence" value="ECO:0007669"/>
    <property type="project" value="InterPro"/>
</dbReference>
<dbReference type="PRINTS" id="PR00127">
    <property type="entry name" value="CLPPROTEASEP"/>
</dbReference>
<evidence type="ECO:0000313" key="11">
    <source>
        <dbReference type="EMBL" id="ABY84444.1"/>
    </source>
</evidence>
<accession>B0LP85</accession>
<dbReference type="PROSITE" id="PS00382">
    <property type="entry name" value="CLP_PROTEASE_HIS"/>
    <property type="match status" value="1"/>
</dbReference>
<feature type="active site" description="Nucleophile" evidence="7">
    <location>
        <position position="275"/>
    </location>
</feature>
<keyword evidence="4 7" id="KW-0378">Hydrolase</keyword>
<evidence type="ECO:0000256" key="9">
    <source>
        <dbReference type="RuleBase" id="RU003567"/>
    </source>
</evidence>
<dbReference type="InterPro" id="IPR023562">
    <property type="entry name" value="ClpP/TepA"/>
</dbReference>
<feature type="active site" evidence="7 8">
    <location>
        <position position="300"/>
    </location>
</feature>
<evidence type="ECO:0000256" key="8">
    <source>
        <dbReference type="PROSITE-ProRule" id="PRU10086"/>
    </source>
</evidence>
<keyword evidence="2 11" id="KW-0934">Plastid</keyword>
<geneLocation type="chloroplast" evidence="11"/>
<comment type="subunit">
    <text evidence="7">Component of the chloroplastic Clp protease core complex.</text>
</comment>
<protein>
    <recommendedName>
        <fullName evidence="7 9">ATP-dependent Clp protease proteolytic subunit</fullName>
        <ecNumber evidence="7">3.4.21.92</ecNumber>
    </recommendedName>
    <alternativeName>
        <fullName evidence="7">Endopeptidase Clp</fullName>
    </alternativeName>
</protein>
<dbReference type="AlphaFoldDB" id="B0LP85"/>
<evidence type="ECO:0000256" key="3">
    <source>
        <dbReference type="ARBA" id="ARBA00022670"/>
    </source>
</evidence>
<sequence>MPIGVPKVYILNPLPLPYYYSDSNDSVYDRDGNVVDHYVDEDGNVLVVDEDGNILIVDVVDYDTGDDDVVDYDDNVDYDTGDDDNDTGDDDNVDYDDENTGDFCKDLHKRDKISIPNGGGFDIKKSKIKDIPYSDNLFNDNEIPYSDNFSYKHNTTYDTLVPIRPKRDGDNGGVGAENPIPIGTKLPDKTKDEWMDLYECLYEERYLFLGDEIKIELANKVSALMLYLSIQDPNKDMRLFINSPGGGLISGIVLFDMMQFVRADVCTICYGLAASTASLVLLGGELTKRSAFANARVMIHQPASAFFKDKSRLFAIDSRELLKLREQVTQIYIQRTKKPEWLIWEDMERDTFMSPEEALDHGIVDYITYEWY</sequence>
<dbReference type="InterPro" id="IPR029045">
    <property type="entry name" value="ClpP/crotonase-like_dom_sf"/>
</dbReference>
<dbReference type="GO" id="GO:0009570">
    <property type="term" value="C:chloroplast stroma"/>
    <property type="evidence" value="ECO:0007669"/>
    <property type="project" value="UniProtKB-SubCell"/>
</dbReference>
<evidence type="ECO:0000256" key="7">
    <source>
        <dbReference type="HAMAP-Rule" id="MF_00444"/>
    </source>
</evidence>
<keyword evidence="5 7" id="KW-0720">Serine protease</keyword>
<evidence type="ECO:0000256" key="6">
    <source>
        <dbReference type="ARBA" id="ARBA00034021"/>
    </source>
</evidence>
<keyword evidence="11" id="KW-0150">Chloroplast</keyword>
<dbReference type="InterPro" id="IPR033135">
    <property type="entry name" value="ClpP_His_AS"/>
</dbReference>
<gene>
    <name evidence="7 11" type="primary">clpP</name>
</gene>
<dbReference type="GO" id="GO:0051117">
    <property type="term" value="F:ATPase binding"/>
    <property type="evidence" value="ECO:0007669"/>
    <property type="project" value="TreeGrafter"/>
</dbReference>